<comment type="caution">
    <text evidence="1">The sequence shown here is derived from an EMBL/GenBank/DDBJ whole genome shotgun (WGS) entry which is preliminary data.</text>
</comment>
<dbReference type="RefSeq" id="WP_248476414.1">
    <property type="nucleotide sequence ID" value="NZ_JALPRF010000001.1"/>
</dbReference>
<organism evidence="1 2">
    <name type="scientific">Spirosoma liriopis</name>
    <dbReference type="NCBI Taxonomy" id="2937440"/>
    <lineage>
        <taxon>Bacteria</taxon>
        <taxon>Pseudomonadati</taxon>
        <taxon>Bacteroidota</taxon>
        <taxon>Cytophagia</taxon>
        <taxon>Cytophagales</taxon>
        <taxon>Cytophagaceae</taxon>
        <taxon>Spirosoma</taxon>
    </lineage>
</organism>
<protein>
    <submittedName>
        <fullName evidence="1">Uncharacterized protein</fullName>
    </submittedName>
</protein>
<dbReference type="EMBL" id="JALPRF010000001">
    <property type="protein sequence ID" value="MCK8491777.1"/>
    <property type="molecule type" value="Genomic_DNA"/>
</dbReference>
<dbReference type="Proteomes" id="UP001202180">
    <property type="component" value="Unassembled WGS sequence"/>
</dbReference>
<reference evidence="1 2" key="1">
    <citation type="submission" date="2022-04" db="EMBL/GenBank/DDBJ databases">
        <title>Spirosoma sp. strain RP8 genome sequencing and assembly.</title>
        <authorList>
            <person name="Jung Y."/>
        </authorList>
    </citation>
    <scope>NUCLEOTIDE SEQUENCE [LARGE SCALE GENOMIC DNA]</scope>
    <source>
        <strain evidence="1 2">RP8</strain>
    </source>
</reference>
<evidence type="ECO:0000313" key="1">
    <source>
        <dbReference type="EMBL" id="MCK8491777.1"/>
    </source>
</evidence>
<sequence>MSLLISVLALCATFYQLYLQRVHNERSVRPFGQIDFLDRDSLLSVHVSNNGMGPLIVEKLTFIIDGNHYTDIEHCLDLDPRSYMHMTIRDSAKKVILPNAGLKVFEIKLEGYDAEQEVERIRRMLTPVTLKADCRDIYNNKVVVERDFQWFSRHNTEVSRQ</sequence>
<proteinExistence type="predicted"/>
<gene>
    <name evidence="1" type="ORF">M0L20_07925</name>
</gene>
<evidence type="ECO:0000313" key="2">
    <source>
        <dbReference type="Proteomes" id="UP001202180"/>
    </source>
</evidence>
<accession>A0ABT0HHY1</accession>
<keyword evidence="2" id="KW-1185">Reference proteome</keyword>
<name>A0ABT0HHY1_9BACT</name>